<dbReference type="SUPFAM" id="SSF52540">
    <property type="entry name" value="P-loop containing nucleoside triphosphate hydrolases"/>
    <property type="match status" value="2"/>
</dbReference>
<dbReference type="Proteomes" id="UP000006201">
    <property type="component" value="Unassembled WGS sequence"/>
</dbReference>
<proteinExistence type="predicted"/>
<dbReference type="HOGENOM" id="CLU_000315_21_7_6"/>
<dbReference type="Pfam" id="PF00271">
    <property type="entry name" value="Helicase_C"/>
    <property type="match status" value="1"/>
</dbReference>
<sequence>MIINAQTSQKTAALYHAYLALNLPEQWLLKILAVIYKPVSSGNINRLLRLYQQHFLFEWPEGFISLKPEMKKQLIAEGFISSSHKGMHISPYLAARLTRESLADNHFLTILDIAEQVVPVLNMYEWERTEEDEQRLARDFYFIGNFKHLEKILAFHKNPQTVNHVRNQVLVECCFIEFDLNHFVTLPPDIQYQAFASWFYLIRQHGEPAHFALDLLNNVQRLQPEHELLALLLAEQYLYAGQLTQSAALLAPLKSTCYHLALQASLALMNNQPEQAQQLFSQALAAKQKYGKRKQPHLSGPLGILHTLTLLIRGNTVDASIFEQARAHIEGELQEKKPFDNSLYVAQFLLGTLRSLSHACQYFSHAHTLDFLNEQHPFYAHIVNWLDALSQHWINHQISAPSQVLLMQAIDFFKQAELFLFARLAQQLLATPAIDSQDVDEPLLFNIAGIIEPKHSWDIALEQLLALNPEAIDNVVEKPTRLIWEITLNPYEVSFSAREQKQSASGWSKGRTVSLKRLRENPQQISYLTEQDRALCHAISVAQGWYSNQKEYYLSGAKALLAAKNAPNLYLENALAAPISLSQKEPELLVTQQGSHYILSIANVPSIDDSQSAQPFSIYESAAGHYEFTLFDAQHLKIAKIIGEEGLAIPIAAKDKVLASVNAIAPLLNIHSDLAELDTGLATVLADEHLYINVQPFHEGLEFNCYTMPFGEQGPAFKPSIGSAKITTEINQTRIATTRDLMKEQQQLDQLDTLCPAFLNMHDNQLALPDLQSALEALEQLELTCTDPNSPLAIKLRWPKGKKFHLSKPLQSQHMQLAMTKKNQWFNLNGSLQVNDEKVIELKALLALIDNQQGRFIALDNQQILALSDELKQRLVSLNQATDQGQFHPLASLQVQEAITPMRMKTLDAWDEQTKKMHQANAITPTIPSTLQASLREYQLQGFDWASRLAHWGAGACLADDMGLGKTLQALALLLARAKDGPSLVIAPTSVCFNWQQEAKKFAPTLNLHLFSDTAAGEARQALLSGLGPFDCMIISYGLLQRESELLQQFTWHTIVADEAQALKNPLAKRTQAACALKAPFKIITTGTPIENNLTELWSLFRFINPGLLGNLKRFNQRFSIPIDNAKQDPTAAHKARAGLKTLIKPFMLRRMKHQVLTELPPRTDINLTVTLSEDEHAFYEALRQTAITKLTEASNHSNAAEQRIRMLAELTKLRQACCHPALIMPDTTLTSSKLAALNTLLIELQQNNHKALIFSQFVGHLALIKQHLDAQDISYQYLDGSTPTKERQQRVNAFQRGEGDVFLISLKAGGSGLNLTAADYVIHMDPWWNPAVEEQASDRAHRMGQQRPVTVYRLIAKGTIEEQIVAMHQHKRDLADTLLAGNEMATKLSVDDMLGLLKDTF</sequence>
<dbReference type="GO" id="GO:0004386">
    <property type="term" value="F:helicase activity"/>
    <property type="evidence" value="ECO:0007669"/>
    <property type="project" value="UniProtKB-KW"/>
</dbReference>
<keyword evidence="6" id="KW-1185">Reference proteome</keyword>
<protein>
    <submittedName>
        <fullName evidence="5">Helicase</fullName>
    </submittedName>
</protein>
<dbReference type="EMBL" id="AAOH01000001">
    <property type="protein sequence ID" value="EAR30079.1"/>
    <property type="molecule type" value="Genomic_DNA"/>
</dbReference>
<dbReference type="InterPro" id="IPR001650">
    <property type="entry name" value="Helicase_C-like"/>
</dbReference>
<evidence type="ECO:0000313" key="6">
    <source>
        <dbReference type="Proteomes" id="UP000006201"/>
    </source>
</evidence>
<feature type="domain" description="Helicase C-terminal" evidence="4">
    <location>
        <begin position="1237"/>
        <end position="1395"/>
    </location>
</feature>
<dbReference type="InterPro" id="IPR027417">
    <property type="entry name" value="P-loop_NTPase"/>
</dbReference>
<dbReference type="eggNOG" id="COG0553">
    <property type="taxonomic scope" value="Bacteria"/>
</dbReference>
<reference evidence="5 6" key="1">
    <citation type="submission" date="2006-02" db="EMBL/GenBank/DDBJ databases">
        <authorList>
            <person name="Moran M.A."/>
            <person name="Kjelleberg S."/>
            <person name="Egan S."/>
            <person name="Saunders N."/>
            <person name="Thomas T."/>
            <person name="Ferriera S."/>
            <person name="Johnson J."/>
            <person name="Kravitz S."/>
            <person name="Halpern A."/>
            <person name="Remington K."/>
            <person name="Beeson K."/>
            <person name="Tran B."/>
            <person name="Rogers Y.-H."/>
            <person name="Friedman R."/>
            <person name="Venter J.C."/>
        </authorList>
    </citation>
    <scope>NUCLEOTIDE SEQUENCE [LARGE SCALE GENOMIC DNA]</scope>
    <source>
        <strain evidence="5 6">D2</strain>
    </source>
</reference>
<evidence type="ECO:0000256" key="2">
    <source>
        <dbReference type="ARBA" id="ARBA00022806"/>
    </source>
</evidence>
<keyword evidence="2 5" id="KW-0547">Nucleotide-binding</keyword>
<dbReference type="InterPro" id="IPR014001">
    <property type="entry name" value="Helicase_ATP-bd"/>
</dbReference>
<name>A4C3E7_9GAMM</name>
<dbReference type="PROSITE" id="PS51192">
    <property type="entry name" value="HELICASE_ATP_BIND_1"/>
    <property type="match status" value="1"/>
</dbReference>
<evidence type="ECO:0000259" key="3">
    <source>
        <dbReference type="PROSITE" id="PS51192"/>
    </source>
</evidence>
<evidence type="ECO:0000256" key="1">
    <source>
        <dbReference type="ARBA" id="ARBA00022801"/>
    </source>
</evidence>
<accession>A4C3E7</accession>
<dbReference type="CDD" id="cd18793">
    <property type="entry name" value="SF2_C_SNF"/>
    <property type="match status" value="1"/>
</dbReference>
<dbReference type="STRING" id="87626.PTD2_00881"/>
<dbReference type="InterPro" id="IPR038718">
    <property type="entry name" value="SNF2-like_sf"/>
</dbReference>
<dbReference type="PROSITE" id="PS51194">
    <property type="entry name" value="HELICASE_CTER"/>
    <property type="match status" value="1"/>
</dbReference>
<dbReference type="InterPro" id="IPR049730">
    <property type="entry name" value="SNF2/RAD54-like_C"/>
</dbReference>
<organism evidence="5 6">
    <name type="scientific">Pseudoalteromonas tunicata D2</name>
    <dbReference type="NCBI Taxonomy" id="87626"/>
    <lineage>
        <taxon>Bacteria</taxon>
        <taxon>Pseudomonadati</taxon>
        <taxon>Pseudomonadota</taxon>
        <taxon>Gammaproteobacteria</taxon>
        <taxon>Alteromonadales</taxon>
        <taxon>Pseudoalteromonadaceae</taxon>
        <taxon>Pseudoalteromonas</taxon>
    </lineage>
</organism>
<dbReference type="Gene3D" id="3.40.50.300">
    <property type="entry name" value="P-loop containing nucleotide triphosphate hydrolases"/>
    <property type="match status" value="1"/>
</dbReference>
<dbReference type="GO" id="GO:0016787">
    <property type="term" value="F:hydrolase activity"/>
    <property type="evidence" value="ECO:0007669"/>
    <property type="project" value="UniProtKB-KW"/>
</dbReference>
<keyword evidence="2 5" id="KW-0347">Helicase</keyword>
<keyword evidence="2 5" id="KW-0067">ATP-binding</keyword>
<dbReference type="RefSeq" id="WP_009836380.1">
    <property type="nucleotide sequence ID" value="NZ_AAOH01000001.1"/>
</dbReference>
<dbReference type="Pfam" id="PF00176">
    <property type="entry name" value="SNF2-rel_dom"/>
    <property type="match status" value="1"/>
</dbReference>
<dbReference type="InterPro" id="IPR000330">
    <property type="entry name" value="SNF2_N"/>
</dbReference>
<dbReference type="OrthoDB" id="9760715at2"/>
<gene>
    <name evidence="5" type="ORF">PTD2_00881</name>
</gene>
<dbReference type="SMART" id="SM00490">
    <property type="entry name" value="HELICc"/>
    <property type="match status" value="1"/>
</dbReference>
<dbReference type="GO" id="GO:0005524">
    <property type="term" value="F:ATP binding"/>
    <property type="evidence" value="ECO:0007669"/>
    <property type="project" value="InterPro"/>
</dbReference>
<dbReference type="FunFam" id="3.40.50.300:FF:000533">
    <property type="entry name" value="Helicase, Snf2 family"/>
    <property type="match status" value="1"/>
</dbReference>
<evidence type="ECO:0000313" key="5">
    <source>
        <dbReference type="EMBL" id="EAR30079.1"/>
    </source>
</evidence>
<evidence type="ECO:0000259" key="4">
    <source>
        <dbReference type="PROSITE" id="PS51194"/>
    </source>
</evidence>
<dbReference type="CDD" id="cd18012">
    <property type="entry name" value="DEXQc_arch_SWI2_SNF2"/>
    <property type="match status" value="1"/>
</dbReference>
<comment type="caution">
    <text evidence="5">The sequence shown here is derived from an EMBL/GenBank/DDBJ whole genome shotgun (WGS) entry which is preliminary data.</text>
</comment>
<feature type="domain" description="Helicase ATP-binding" evidence="3">
    <location>
        <begin position="947"/>
        <end position="1107"/>
    </location>
</feature>
<dbReference type="PANTHER" id="PTHR10799">
    <property type="entry name" value="SNF2/RAD54 HELICASE FAMILY"/>
    <property type="match status" value="1"/>
</dbReference>
<keyword evidence="1" id="KW-0378">Hydrolase</keyword>
<dbReference type="Gene3D" id="3.40.50.10810">
    <property type="entry name" value="Tandem AAA-ATPase domain"/>
    <property type="match status" value="1"/>
</dbReference>
<dbReference type="SMART" id="SM00487">
    <property type="entry name" value="DEXDc"/>
    <property type="match status" value="1"/>
</dbReference>